<proteinExistence type="inferred from homology"/>
<protein>
    <recommendedName>
        <fullName evidence="8">Peptidase</fullName>
    </recommendedName>
</protein>
<dbReference type="InterPro" id="IPR029058">
    <property type="entry name" value="AB_hydrolase_fold"/>
</dbReference>
<evidence type="ECO:0000256" key="2">
    <source>
        <dbReference type="ARBA" id="ARBA00022670"/>
    </source>
</evidence>
<comment type="similarity">
    <text evidence="1">Belongs to the peptidase S28 family.</text>
</comment>
<organism evidence="6 7">
    <name type="scientific">Pristionchus mayeri</name>
    <dbReference type="NCBI Taxonomy" id="1317129"/>
    <lineage>
        <taxon>Eukaryota</taxon>
        <taxon>Metazoa</taxon>
        <taxon>Ecdysozoa</taxon>
        <taxon>Nematoda</taxon>
        <taxon>Chromadorea</taxon>
        <taxon>Rhabditida</taxon>
        <taxon>Rhabditina</taxon>
        <taxon>Diplogasteromorpha</taxon>
        <taxon>Diplogasteroidea</taxon>
        <taxon>Neodiplogasteridae</taxon>
        <taxon>Pristionchus</taxon>
    </lineage>
</organism>
<comment type="caution">
    <text evidence="6">The sequence shown here is derived from an EMBL/GenBank/DDBJ whole genome shotgun (WGS) entry which is preliminary data.</text>
</comment>
<keyword evidence="2" id="KW-0645">Protease</keyword>
<dbReference type="GO" id="GO:0006508">
    <property type="term" value="P:proteolysis"/>
    <property type="evidence" value="ECO:0007669"/>
    <property type="project" value="UniProtKB-KW"/>
</dbReference>
<keyword evidence="5" id="KW-0325">Glycoprotein</keyword>
<evidence type="ECO:0000256" key="1">
    <source>
        <dbReference type="ARBA" id="ARBA00011079"/>
    </source>
</evidence>
<dbReference type="FunFam" id="3.40.50.1820:FF:000200">
    <property type="entry name" value="Serine protease 16"/>
    <property type="match status" value="1"/>
</dbReference>
<dbReference type="Gene3D" id="1.20.120.980">
    <property type="entry name" value="Serine carboxypeptidase S28, SKS domain"/>
    <property type="match status" value="1"/>
</dbReference>
<sequence>IDAFETLHKLSQTQEGRETISEKFMLEPKWTSDPNDVISDLNMNNVFSALVGLYMGTVQYNWVDWSDVANMCSFFEDDSISSIDALSALRMDEDYGYGNDYLSSDYDADLQYYIDMKDYVDGHKDNNTYDDDELAGILWTWQTCNEFGYYQSSDYGDGIFGTPVPLNFYVVMCEKLFGIGMDQIENSVARSNYQYGGRSRYNTTNVVLPNGDGDPWHALGILEKGNLDETVVPIVIKGTSHCADMYGATKDDPPDLTQARKTILENIQKWLKPATPTTTT</sequence>
<accession>A0AAN5CKD7</accession>
<name>A0AAN5CKD7_9BILA</name>
<dbReference type="EMBL" id="BTRK01000004">
    <property type="protein sequence ID" value="GMR46040.1"/>
    <property type="molecule type" value="Genomic_DNA"/>
</dbReference>
<dbReference type="InterPro" id="IPR042269">
    <property type="entry name" value="Ser_carbopepase_S28_SKS"/>
</dbReference>
<feature type="non-terminal residue" evidence="6">
    <location>
        <position position="1"/>
    </location>
</feature>
<dbReference type="PANTHER" id="PTHR11010">
    <property type="entry name" value="PROTEASE S28 PRO-X CARBOXYPEPTIDASE-RELATED"/>
    <property type="match status" value="1"/>
</dbReference>
<dbReference type="Pfam" id="PF05577">
    <property type="entry name" value="Peptidase_S28"/>
    <property type="match status" value="1"/>
</dbReference>
<dbReference type="InterPro" id="IPR008758">
    <property type="entry name" value="Peptidase_S28"/>
</dbReference>
<evidence type="ECO:0000256" key="3">
    <source>
        <dbReference type="ARBA" id="ARBA00022729"/>
    </source>
</evidence>
<evidence type="ECO:0000256" key="4">
    <source>
        <dbReference type="ARBA" id="ARBA00022801"/>
    </source>
</evidence>
<evidence type="ECO:0000313" key="6">
    <source>
        <dbReference type="EMBL" id="GMR46040.1"/>
    </source>
</evidence>
<evidence type="ECO:0000256" key="5">
    <source>
        <dbReference type="ARBA" id="ARBA00023180"/>
    </source>
</evidence>
<evidence type="ECO:0008006" key="8">
    <source>
        <dbReference type="Google" id="ProtNLM"/>
    </source>
</evidence>
<dbReference type="GO" id="GO:0008239">
    <property type="term" value="F:dipeptidyl-peptidase activity"/>
    <property type="evidence" value="ECO:0007669"/>
    <property type="project" value="TreeGrafter"/>
</dbReference>
<dbReference type="AlphaFoldDB" id="A0AAN5CKD7"/>
<gene>
    <name evidence="6" type="ORF">PMAYCL1PPCAC_16236</name>
</gene>
<keyword evidence="3" id="KW-0732">Signal</keyword>
<keyword evidence="4" id="KW-0378">Hydrolase</keyword>
<reference evidence="7" key="1">
    <citation type="submission" date="2022-10" db="EMBL/GenBank/DDBJ databases">
        <title>Genome assembly of Pristionchus species.</title>
        <authorList>
            <person name="Yoshida K."/>
            <person name="Sommer R.J."/>
        </authorList>
    </citation>
    <scope>NUCLEOTIDE SEQUENCE [LARGE SCALE GENOMIC DNA]</scope>
    <source>
        <strain evidence="7">RS5460</strain>
    </source>
</reference>
<dbReference type="PANTHER" id="PTHR11010:SF117">
    <property type="entry name" value="SERINE PROTEASE 16"/>
    <property type="match status" value="1"/>
</dbReference>
<feature type="non-terminal residue" evidence="6">
    <location>
        <position position="280"/>
    </location>
</feature>
<dbReference type="GO" id="GO:0070008">
    <property type="term" value="F:serine-type exopeptidase activity"/>
    <property type="evidence" value="ECO:0007669"/>
    <property type="project" value="InterPro"/>
</dbReference>
<keyword evidence="7" id="KW-1185">Reference proteome</keyword>
<evidence type="ECO:0000313" key="7">
    <source>
        <dbReference type="Proteomes" id="UP001328107"/>
    </source>
</evidence>
<dbReference type="Proteomes" id="UP001328107">
    <property type="component" value="Unassembled WGS sequence"/>
</dbReference>
<dbReference type="Gene3D" id="3.40.50.1820">
    <property type="entry name" value="alpha/beta hydrolase"/>
    <property type="match status" value="1"/>
</dbReference>